<dbReference type="InParanoid" id="A7S476"/>
<dbReference type="PANTHER" id="PTHR13321">
    <property type="entry name" value="MEDIATOR OF RNA POLYMERASE II TRANSCRIPTION, SUBUNIT 18"/>
    <property type="match status" value="1"/>
</dbReference>
<dbReference type="FunCoup" id="A7S476">
    <property type="interactions" value="469"/>
</dbReference>
<dbReference type="PANTHER" id="PTHR13321:SF2">
    <property type="entry name" value="MEDIATOR OF RNA POLYMERASE II TRANSCRIPTION SUBUNIT 18"/>
    <property type="match status" value="1"/>
</dbReference>
<dbReference type="PhylomeDB" id="A7S476"/>
<dbReference type="GO" id="GO:0016592">
    <property type="term" value="C:mediator complex"/>
    <property type="evidence" value="ECO:0000318"/>
    <property type="project" value="GO_Central"/>
</dbReference>
<comment type="subunit">
    <text evidence="6">Component of the Mediator complex.</text>
</comment>
<dbReference type="STRING" id="45351.A7S476"/>
<name>A7S476_NEMVE</name>
<dbReference type="Gene3D" id="2.40.320.10">
    <property type="entry name" value="Hypothetical Protein Pfu-838710-001"/>
    <property type="match status" value="1"/>
</dbReference>
<keyword evidence="8" id="KW-1185">Reference proteome</keyword>
<dbReference type="Pfam" id="PF09637">
    <property type="entry name" value="Med18"/>
    <property type="match status" value="1"/>
</dbReference>
<evidence type="ECO:0000256" key="4">
    <source>
        <dbReference type="ARBA" id="ARBA00023163"/>
    </source>
</evidence>
<proteinExistence type="inferred from homology"/>
<dbReference type="eggNOG" id="KOG3264">
    <property type="taxonomic scope" value="Eukaryota"/>
</dbReference>
<evidence type="ECO:0000256" key="6">
    <source>
        <dbReference type="RuleBase" id="RU364150"/>
    </source>
</evidence>
<organism evidence="7 8">
    <name type="scientific">Nematostella vectensis</name>
    <name type="common">Starlet sea anemone</name>
    <dbReference type="NCBI Taxonomy" id="45351"/>
    <lineage>
        <taxon>Eukaryota</taxon>
        <taxon>Metazoa</taxon>
        <taxon>Cnidaria</taxon>
        <taxon>Anthozoa</taxon>
        <taxon>Hexacorallia</taxon>
        <taxon>Actiniaria</taxon>
        <taxon>Edwardsiidae</taxon>
        <taxon>Nematostella</taxon>
    </lineage>
</organism>
<keyword evidence="5 6" id="KW-0539">Nucleus</keyword>
<keyword evidence="3 6" id="KW-0805">Transcription regulation</keyword>
<evidence type="ECO:0000313" key="8">
    <source>
        <dbReference type="Proteomes" id="UP000001593"/>
    </source>
</evidence>
<feature type="non-terminal residue" evidence="7">
    <location>
        <position position="1"/>
    </location>
</feature>
<gene>
    <name evidence="6" type="primary">MED18</name>
    <name evidence="7" type="ORF">NEMVEDRAFT_v1g104154</name>
</gene>
<accession>A7S476</accession>
<reference evidence="7 8" key="1">
    <citation type="journal article" date="2007" name="Science">
        <title>Sea anemone genome reveals ancestral eumetazoan gene repertoire and genomic organization.</title>
        <authorList>
            <person name="Putnam N.H."/>
            <person name="Srivastava M."/>
            <person name="Hellsten U."/>
            <person name="Dirks B."/>
            <person name="Chapman J."/>
            <person name="Salamov A."/>
            <person name="Terry A."/>
            <person name="Shapiro H."/>
            <person name="Lindquist E."/>
            <person name="Kapitonov V.V."/>
            <person name="Jurka J."/>
            <person name="Genikhovich G."/>
            <person name="Grigoriev I.V."/>
            <person name="Lucas S.M."/>
            <person name="Steele R.E."/>
            <person name="Finnerty J.R."/>
            <person name="Technau U."/>
            <person name="Martindale M.Q."/>
            <person name="Rokhsar D.S."/>
        </authorList>
    </citation>
    <scope>NUCLEOTIDE SEQUENCE [LARGE SCALE GENOMIC DNA]</scope>
    <source>
        <strain evidence="8">CH2 X CH6</strain>
    </source>
</reference>
<evidence type="ECO:0000313" key="7">
    <source>
        <dbReference type="EMBL" id="EDO41427.1"/>
    </source>
</evidence>
<keyword evidence="6" id="KW-0010">Activator</keyword>
<dbReference type="GO" id="GO:0060261">
    <property type="term" value="P:positive regulation of transcription initiation by RNA polymerase II"/>
    <property type="evidence" value="ECO:0000318"/>
    <property type="project" value="GO_Central"/>
</dbReference>
<dbReference type="EMBL" id="DS469577">
    <property type="protein sequence ID" value="EDO41427.1"/>
    <property type="molecule type" value="Genomic_DNA"/>
</dbReference>
<keyword evidence="4 6" id="KW-0804">Transcription</keyword>
<dbReference type="AlphaFoldDB" id="A7S476"/>
<comment type="function">
    <text evidence="6">Component of the Mediator complex, a coactivator involved in the regulated transcription of nearly all RNA polymerase II-dependent genes. Mediator functions as a bridge to convey information from gene-specific regulatory proteins to the basal RNA polymerase II transcription machinery. Mediator is recruited to promoters by direct interactions with regulatory proteins and serves as a scaffold for the assembly of a functional preinitiation complex with RNA polymerase II and the general transcription factors.</text>
</comment>
<dbReference type="InterPro" id="IPR019095">
    <property type="entry name" value="Mediator_Med18"/>
</dbReference>
<dbReference type="GO" id="GO:0070847">
    <property type="term" value="C:core mediator complex"/>
    <property type="evidence" value="ECO:0000318"/>
    <property type="project" value="GO_Central"/>
</dbReference>
<evidence type="ECO:0000256" key="3">
    <source>
        <dbReference type="ARBA" id="ARBA00023015"/>
    </source>
</evidence>
<evidence type="ECO:0000256" key="1">
    <source>
        <dbReference type="ARBA" id="ARBA00004123"/>
    </source>
</evidence>
<dbReference type="OMA" id="KFADHEM"/>
<protein>
    <recommendedName>
        <fullName evidence="6">Mediator of RNA polymerase II transcription subunit 18</fullName>
    </recommendedName>
    <alternativeName>
        <fullName evidence="6">Mediator complex subunit 18</fullName>
    </alternativeName>
</protein>
<sequence length="162" mass="18466">TKMAAMVGRLHQMEYLLQGSVAKENVETLLHRLRGLCDNTAHDATKFADHEMVYTLRNSTNTVTFRARHSLADPSAPWQLRYLGQAEMGDKSRATLLRSCVEVSTSENLTAFLEELGFRFDYEVVLKGFVFYKGHMRITVSQVFRVRVTFHGKTHAIVSRKA</sequence>
<dbReference type="Proteomes" id="UP000001593">
    <property type="component" value="Unassembled WGS sequence"/>
</dbReference>
<comment type="similarity">
    <text evidence="2 6">Belongs to the Mediator complex subunit 18 family.</text>
</comment>
<evidence type="ECO:0000256" key="5">
    <source>
        <dbReference type="ARBA" id="ARBA00023242"/>
    </source>
</evidence>
<evidence type="ECO:0000256" key="2">
    <source>
        <dbReference type="ARBA" id="ARBA00009814"/>
    </source>
</evidence>
<dbReference type="GO" id="GO:0003712">
    <property type="term" value="F:transcription coregulator activity"/>
    <property type="evidence" value="ECO:0000318"/>
    <property type="project" value="GO_Central"/>
</dbReference>
<dbReference type="HOGENOM" id="CLU_084570_0_0_1"/>
<comment type="subcellular location">
    <subcellularLocation>
        <location evidence="1 6">Nucleus</location>
    </subcellularLocation>
</comment>